<evidence type="ECO:0000259" key="5">
    <source>
        <dbReference type="PROSITE" id="PS51194"/>
    </source>
</evidence>
<feature type="transmembrane region" description="Helical" evidence="3">
    <location>
        <begin position="1418"/>
        <end position="1439"/>
    </location>
</feature>
<dbReference type="Gene3D" id="3.40.50.10810">
    <property type="entry name" value="Tandem AAA-ATPase domain"/>
    <property type="match status" value="1"/>
</dbReference>
<proteinExistence type="predicted"/>
<dbReference type="InterPro" id="IPR011989">
    <property type="entry name" value="ARM-like"/>
</dbReference>
<evidence type="ECO:0000256" key="1">
    <source>
        <dbReference type="ARBA" id="ARBA00022801"/>
    </source>
</evidence>
<feature type="region of interest" description="Disordered" evidence="2">
    <location>
        <begin position="66"/>
        <end position="95"/>
    </location>
</feature>
<dbReference type="InterPro" id="IPR027417">
    <property type="entry name" value="P-loop_NTPase"/>
</dbReference>
<keyword evidence="1" id="KW-0378">Hydrolase</keyword>
<dbReference type="WBParaSite" id="TASK_0000834901-mRNA-1">
    <property type="protein sequence ID" value="TASK_0000834901-mRNA-1"/>
    <property type="gene ID" value="TASK_0000834901"/>
</dbReference>
<dbReference type="PROSITE" id="PS51194">
    <property type="entry name" value="HELICASE_CTER"/>
    <property type="match status" value="1"/>
</dbReference>
<dbReference type="SUPFAM" id="SSF48371">
    <property type="entry name" value="ARM repeat"/>
    <property type="match status" value="1"/>
</dbReference>
<keyword evidence="3" id="KW-0812">Transmembrane</keyword>
<dbReference type="InterPro" id="IPR001650">
    <property type="entry name" value="Helicase_C-like"/>
</dbReference>
<dbReference type="GO" id="GO:0016887">
    <property type="term" value="F:ATP hydrolysis activity"/>
    <property type="evidence" value="ECO:0007669"/>
    <property type="project" value="InterPro"/>
</dbReference>
<dbReference type="Gene3D" id="3.40.50.300">
    <property type="entry name" value="P-loop containing nucleotide triphosphate hydrolases"/>
    <property type="match status" value="1"/>
</dbReference>
<accession>A0A158RA36</accession>
<feature type="transmembrane region" description="Helical" evidence="3">
    <location>
        <begin position="1388"/>
        <end position="1406"/>
    </location>
</feature>
<dbReference type="InterPro" id="IPR044972">
    <property type="entry name" value="Mot1"/>
</dbReference>
<dbReference type="SMART" id="SM00487">
    <property type="entry name" value="DEXDc"/>
    <property type="match status" value="1"/>
</dbReference>
<evidence type="ECO:0000313" key="8">
    <source>
        <dbReference type="WBParaSite" id="TASK_0000834901-mRNA-1"/>
    </source>
</evidence>
<dbReference type="InterPro" id="IPR049730">
    <property type="entry name" value="SNF2/RAD54-like_C"/>
</dbReference>
<feature type="domain" description="Helicase C-terminal" evidence="5">
    <location>
        <begin position="1899"/>
        <end position="2055"/>
    </location>
</feature>
<feature type="region of interest" description="Disordered" evidence="2">
    <location>
        <begin position="1"/>
        <end position="32"/>
    </location>
</feature>
<evidence type="ECO:0000256" key="3">
    <source>
        <dbReference type="SAM" id="Phobius"/>
    </source>
</evidence>
<dbReference type="PANTHER" id="PTHR36498:SF1">
    <property type="entry name" value="TATA-BINDING PROTEIN-ASSOCIATED FACTOR 172"/>
    <property type="match status" value="1"/>
</dbReference>
<dbReference type="InterPro" id="IPR000330">
    <property type="entry name" value="SNF2_N"/>
</dbReference>
<dbReference type="Pfam" id="PF00176">
    <property type="entry name" value="SNF2-rel_dom"/>
    <property type="match status" value="1"/>
</dbReference>
<dbReference type="InterPro" id="IPR016024">
    <property type="entry name" value="ARM-type_fold"/>
</dbReference>
<dbReference type="GO" id="GO:0017025">
    <property type="term" value="F:TBP-class protein binding"/>
    <property type="evidence" value="ECO:0007669"/>
    <property type="project" value="InterPro"/>
</dbReference>
<gene>
    <name evidence="6" type="ORF">TASK_LOCUS8350</name>
</gene>
<dbReference type="SUPFAM" id="SSF52540">
    <property type="entry name" value="P-loop containing nucleoside triphosphate hydrolases"/>
    <property type="match status" value="2"/>
</dbReference>
<dbReference type="CDD" id="cd18793">
    <property type="entry name" value="SF2_C_SNF"/>
    <property type="match status" value="1"/>
</dbReference>
<evidence type="ECO:0000313" key="6">
    <source>
        <dbReference type="EMBL" id="VDK40083.1"/>
    </source>
</evidence>
<dbReference type="STRING" id="60517.A0A158RA36"/>
<keyword evidence="3" id="KW-1133">Transmembrane helix</keyword>
<name>A0A158RA36_TAEAS</name>
<dbReference type="Gene3D" id="1.25.10.10">
    <property type="entry name" value="Leucine-rich Repeat Variant"/>
    <property type="match status" value="1"/>
</dbReference>
<dbReference type="Proteomes" id="UP000282613">
    <property type="component" value="Unassembled WGS sequence"/>
</dbReference>
<keyword evidence="7" id="KW-1185">Reference proteome</keyword>
<dbReference type="SMART" id="SM00490">
    <property type="entry name" value="HELICc"/>
    <property type="match status" value="1"/>
</dbReference>
<evidence type="ECO:0000256" key="2">
    <source>
        <dbReference type="SAM" id="MobiDB-lite"/>
    </source>
</evidence>
<dbReference type="InterPro" id="IPR038718">
    <property type="entry name" value="SNF2-like_sf"/>
</dbReference>
<dbReference type="GO" id="GO:0005524">
    <property type="term" value="F:ATP binding"/>
    <property type="evidence" value="ECO:0007669"/>
    <property type="project" value="InterPro"/>
</dbReference>
<dbReference type="PROSITE" id="PS51192">
    <property type="entry name" value="HELICASE_ATP_BIND_1"/>
    <property type="match status" value="1"/>
</dbReference>
<reference evidence="6 7" key="2">
    <citation type="submission" date="2018-11" db="EMBL/GenBank/DDBJ databases">
        <authorList>
            <consortium name="Pathogen Informatics"/>
        </authorList>
    </citation>
    <scope>NUCLEOTIDE SEQUENCE [LARGE SCALE GENOMIC DNA]</scope>
</reference>
<feature type="domain" description="Helicase ATP-binding" evidence="4">
    <location>
        <begin position="1521"/>
        <end position="1696"/>
    </location>
</feature>
<dbReference type="OrthoDB" id="10252227at2759"/>
<keyword evidence="3" id="KW-0472">Membrane</keyword>
<dbReference type="Pfam" id="PF00271">
    <property type="entry name" value="Helicase_C"/>
    <property type="match status" value="1"/>
</dbReference>
<evidence type="ECO:0000259" key="4">
    <source>
        <dbReference type="PROSITE" id="PS51192"/>
    </source>
</evidence>
<reference evidence="8" key="1">
    <citation type="submission" date="2016-04" db="UniProtKB">
        <authorList>
            <consortium name="WormBaseParasite"/>
        </authorList>
    </citation>
    <scope>IDENTIFICATION</scope>
</reference>
<feature type="compositionally biased region" description="Basic and acidic residues" evidence="2">
    <location>
        <begin position="15"/>
        <end position="32"/>
    </location>
</feature>
<dbReference type="PANTHER" id="PTHR36498">
    <property type="entry name" value="TATA-BINDING PROTEIN-ASSOCIATED FACTOR 172"/>
    <property type="match status" value="1"/>
</dbReference>
<sequence>MVAHLSPWLPTEKAASVKEAEDAGGEEGEKKVESTTTSFLSLAGLNLDLVLENGARLYSADLREFAKDKPSPSKRARRTSNYTDGKVKEDASSSATNVDALLDRREMNRQLGLEGQAGAFICNLLESNPATSISSLISEADLADNDETISSDSEGNDTAATSTNVMESVKQAYKNAKHSKLEYAHIQYQEEPPVFFSLHLLYRATALKTEAASVAVAAAAAAQTDWPLNSMCVRLLADLWNCRWETRHGAASGLRELLAFPQHTRQAGARNGASEEENRAANRVYLEDVVVRVLCTLALDQFSDFACDVVVAPVRQTVAQLLGVLCLHLDVGQVRLVVQHLLCLVCLLRRQRQEPMKRSRTPKVNWMVVHGGLLGLNYLLSARSDLATDLLPLVYGPLTDVLFPRCDTNSSDVMRGRMEAEAGEEDLRCAACNALLALPRDLLIGHSNAVGHHLVHCVWHLLERAAGELSPATGPLLALASGLIDHPASLLVMESQMKKEEGDAAVMKRAEDSEAVEEFARRVVLVLHFLHHSSSDIRRTAVQTLDSLLSLRLQKTDHQMEPPLLECVFEQLFHRVLFELDPKNIRSISDLWQRLTDAVPVGLLAQATLNRVDFWLCQAMQPVSMPFADTMLRLPTSTTNHETTQTFYIGGYELGATSERVRQSLALETRITATALLASLSSRLCESRLSTIVAAPPTTDTTELISMEGDGGGSRGTSGGEMSIGSYLLEHVVAGTHLRDRLGMQRFIGSLLLAAWPPATTSDTAATIGAGANSELPNRLNSCLTNVVYYEEILVAHLPLNGFAFFRQAVVIRALYCPPTSLEIAESKQVIAMRLKLEIWDVMTSECRLPNRIPTSDARHNELTLDGLHEFAIVGGSVMNLVECQTLLQRVGAELPAYSPVSTSTDANMIKLTELEFEELQRALQKAQLSVSRCLALQLFWSSRVELSLSSAIVNFGWVTPGRLTPLIRPFMDTIRGTAANTTGQPLNDFDLPQPSENLRLQRLAAWNLARLLWSEFRQQVSSPKTSTSALPTSKALAKVTQNLAKYILPDEFAEWDALVAKAMEGDGGEDVCLTALLMKQAEEKLSANGDKDDLSVCGGGCGSAMVNQTAPVSAATGKQSISQLRRCGSLMTLVALLQTFTADVDFTTSKLEEVLAQRLPTLWQLLWLEPLVILRRSARSSGAGGFMEDVEFLQRQQTLSLSEQNTYGTAASDVEVLCRSLHLLPAVLFVALSPSTTTTTNTTIAATRLITTGLVALTMCCLRAISASSPYSLLSPRLRFTAAHTLAVLAASHFTLTVTVLNTLLLCVISAETISDDDRVAVLAAVCHIIDCILTPRSENQVFLSLQLAPCDQPLSPRLHGVGFREVGGLSNNSPGPTSTPTPLQSLLAYVVVMVTALVLPHFADARNDVRLLASNVFTRLLVLLPLELYAFLISILLCILDVTITATTPFNTGTFYGPKESAPEPTSPGLPLSLRTAREKGRHFVQCLLRPKDIRLYVPDENVHAELRPYQQEGVNWLLFLKHYGLNGILADDLGLGKTLQTICALVSHHGHSNRSRCHGNRKSATRGRDGGVSMVVCPATLCAHWHAEVARFVPNPRLLEPFIYVGNQDQRAALQKNVLDRCNLLITTYEVIRSDIAFFQQSSLSTAFVDVFYKKISCAVKRLRARHRLILTGTPVQNRVGELWSLFDFLMPGFLAPSEAAFNSRFARPLLATRDPKASAQLQQAGQQALEELHRIVMPFVLRRLKEEVLQDLPPKVIQDYLCSMTPLQSKLYETFSKTLEGQELLNLTLDQSASTACDVKKTSGGFRSIKYLLAVCNHPSLVLSPEHPLYDWALENCVDKSDGLDDFRLSGKLMALRQLLIDCGFGDSRSSGNNGGGDGNGVGSYSTEDAMSIAEVEEQSDLLRQHRALIFFQTKKMLNLVARLLNTEFKSLVHLRLDGSVSLSAREALVCRFNADPSIDALLLTTAVGGLGLNLTGADTVIFVEHDWNPCRDLQAMDRAHRIGQRRVVSVFRLLTAGSIEERIMSLQAFKRHLARTLISQPDNQALGEMDTSRLIDNMAAAATREGVSVLSDNGGGGNVGKGPSWGDAEMEEYAAEYDMREFLARLPRDSC</sequence>
<protein>
    <submittedName>
        <fullName evidence="8">TATA-binding protein-associated factor</fullName>
    </submittedName>
</protein>
<organism evidence="8">
    <name type="scientific">Taenia asiatica</name>
    <name type="common">Asian tapeworm</name>
    <dbReference type="NCBI Taxonomy" id="60517"/>
    <lineage>
        <taxon>Eukaryota</taxon>
        <taxon>Metazoa</taxon>
        <taxon>Spiralia</taxon>
        <taxon>Lophotrochozoa</taxon>
        <taxon>Platyhelminthes</taxon>
        <taxon>Cestoda</taxon>
        <taxon>Eucestoda</taxon>
        <taxon>Cyclophyllidea</taxon>
        <taxon>Taeniidae</taxon>
        <taxon>Taenia</taxon>
    </lineage>
</organism>
<dbReference type="InterPro" id="IPR014001">
    <property type="entry name" value="Helicase_ATP-bd"/>
</dbReference>
<evidence type="ECO:0000313" key="7">
    <source>
        <dbReference type="Proteomes" id="UP000282613"/>
    </source>
</evidence>
<dbReference type="GO" id="GO:0003677">
    <property type="term" value="F:DNA binding"/>
    <property type="evidence" value="ECO:0007669"/>
    <property type="project" value="InterPro"/>
</dbReference>
<dbReference type="EMBL" id="UYRS01018781">
    <property type="protein sequence ID" value="VDK40083.1"/>
    <property type="molecule type" value="Genomic_DNA"/>
</dbReference>